<sequence>MMFCRFCGTTLFQFRISGKFGCEHCITQFSYPRLPIKKWIPSSLLEEIQLALQKKHSKIHFLSYRTRITRNLSHSVFPFYDSKEKEVKRMLVENGFLEFLHANENPDPIYRLYLGSEDHLRFEILETIDVMDDQIPKQKREFSKKFPKEVRSLLRFLYQKKNWAFSRGIGFLSSCPTNLGKGRRDSLLIGIESGVDPSFFSLFEKLSEFGIEFAPSTDHRRESLGNFRGLVVKISWKNAFAVQKRQFYKILGLRGSL</sequence>
<protein>
    <recommendedName>
        <fullName evidence="5">Phosphagen kinase C-terminal domain-containing protein</fullName>
    </recommendedName>
</protein>
<evidence type="ECO:0000313" key="6">
    <source>
        <dbReference type="EMBL" id="ABZ98656.1"/>
    </source>
</evidence>
<gene>
    <name evidence="6" type="ordered locus">LEPBI_I2575</name>
</gene>
<organism evidence="6 7">
    <name type="scientific">Leptospira biflexa serovar Patoc (strain Patoc 1 / ATCC 23582 / Paris)</name>
    <dbReference type="NCBI Taxonomy" id="456481"/>
    <lineage>
        <taxon>Bacteria</taxon>
        <taxon>Pseudomonadati</taxon>
        <taxon>Spirochaetota</taxon>
        <taxon>Spirochaetia</taxon>
        <taxon>Leptospirales</taxon>
        <taxon>Leptospiraceae</taxon>
        <taxon>Leptospira</taxon>
    </lineage>
</organism>
<dbReference type="GO" id="GO:0005524">
    <property type="term" value="F:ATP binding"/>
    <property type="evidence" value="ECO:0007669"/>
    <property type="project" value="UniProtKB-KW"/>
</dbReference>
<dbReference type="Gene3D" id="3.30.590.10">
    <property type="entry name" value="Glutamine synthetase/guanido kinase, catalytic domain"/>
    <property type="match status" value="1"/>
</dbReference>
<evidence type="ECO:0000256" key="2">
    <source>
        <dbReference type="ARBA" id="ARBA00022741"/>
    </source>
</evidence>
<evidence type="ECO:0000256" key="4">
    <source>
        <dbReference type="ARBA" id="ARBA00022840"/>
    </source>
</evidence>
<evidence type="ECO:0000313" key="7">
    <source>
        <dbReference type="Proteomes" id="UP000001847"/>
    </source>
</evidence>
<evidence type="ECO:0000256" key="1">
    <source>
        <dbReference type="ARBA" id="ARBA00022679"/>
    </source>
</evidence>
<accession>B0SM26</accession>
<name>B0SM26_LEPBP</name>
<keyword evidence="3" id="KW-0418">Kinase</keyword>
<reference evidence="6 7" key="1">
    <citation type="journal article" date="2008" name="PLoS ONE">
        <title>Genome sequence of the saprophyte Leptospira biflexa provides insights into the evolution of Leptospira and the pathogenesis of leptospirosis.</title>
        <authorList>
            <person name="Picardeau M."/>
            <person name="Bulach D.M."/>
            <person name="Bouchier C."/>
            <person name="Zuerner R.L."/>
            <person name="Zidane N."/>
            <person name="Wilson P.J."/>
            <person name="Creno S."/>
            <person name="Kuczek E.S."/>
            <person name="Bommezzadri S."/>
            <person name="Davis J.C."/>
            <person name="McGrath A."/>
            <person name="Johnson M.J."/>
            <person name="Boursaux-Eude C."/>
            <person name="Seemann T."/>
            <person name="Rouy Z."/>
            <person name="Coppel R.L."/>
            <person name="Rood J.I."/>
            <person name="Lajus A."/>
            <person name="Davies J.K."/>
            <person name="Medigue C."/>
            <person name="Adler B."/>
        </authorList>
    </citation>
    <scope>NUCLEOTIDE SEQUENCE [LARGE SCALE GENOMIC DNA]</scope>
    <source>
        <strain evidence="7">Patoc 1 / ATCC 23582 / Paris</strain>
    </source>
</reference>
<feature type="domain" description="Phosphagen kinase C-terminal" evidence="5">
    <location>
        <begin position="111"/>
        <end position="212"/>
    </location>
</feature>
<keyword evidence="1" id="KW-0808">Transferase</keyword>
<dbReference type="Pfam" id="PF00217">
    <property type="entry name" value="ATP-gua_Ptrans"/>
    <property type="match status" value="1"/>
</dbReference>
<dbReference type="GO" id="GO:0016301">
    <property type="term" value="F:kinase activity"/>
    <property type="evidence" value="ECO:0007669"/>
    <property type="project" value="UniProtKB-KW"/>
</dbReference>
<dbReference type="AlphaFoldDB" id="B0SM26"/>
<keyword evidence="7" id="KW-1185">Reference proteome</keyword>
<evidence type="ECO:0000256" key="3">
    <source>
        <dbReference type="ARBA" id="ARBA00022777"/>
    </source>
</evidence>
<dbReference type="Proteomes" id="UP000001847">
    <property type="component" value="Chromosome I"/>
</dbReference>
<dbReference type="OrthoDB" id="9791353at2"/>
<dbReference type="KEGG" id="lbi:LEPBI_I2575"/>
<dbReference type="BioCyc" id="LBIF456481:LEPBI_RS12675-MONOMER"/>
<dbReference type="HOGENOM" id="CLU_1080941_0_0_12"/>
<evidence type="ECO:0000259" key="5">
    <source>
        <dbReference type="Pfam" id="PF00217"/>
    </source>
</evidence>
<dbReference type="SUPFAM" id="SSF55931">
    <property type="entry name" value="Glutamine synthetase/guanido kinase"/>
    <property type="match status" value="1"/>
</dbReference>
<dbReference type="InterPro" id="IPR014746">
    <property type="entry name" value="Gln_synth/guanido_kin_cat_dom"/>
</dbReference>
<keyword evidence="4" id="KW-0067">ATP-binding</keyword>
<dbReference type="InterPro" id="IPR022414">
    <property type="entry name" value="ATP-guanido_PTrfase_cat"/>
</dbReference>
<dbReference type="EMBL" id="CP000786">
    <property type="protein sequence ID" value="ABZ98656.1"/>
    <property type="molecule type" value="Genomic_DNA"/>
</dbReference>
<proteinExistence type="predicted"/>
<dbReference type="STRING" id="456481.LEPBI_I2575"/>
<keyword evidence="2" id="KW-0547">Nucleotide-binding</keyword>